<evidence type="ECO:0000256" key="1">
    <source>
        <dbReference type="ARBA" id="ARBA00004370"/>
    </source>
</evidence>
<protein>
    <submittedName>
        <fullName evidence="9">SUN1_2</fullName>
    </submittedName>
</protein>
<dbReference type="Pfam" id="PF07738">
    <property type="entry name" value="Sad1_UNC"/>
    <property type="match status" value="1"/>
</dbReference>
<evidence type="ECO:0000256" key="5">
    <source>
        <dbReference type="ARBA" id="ARBA00023136"/>
    </source>
</evidence>
<accession>A0A6J8EY65</accession>
<keyword evidence="10" id="KW-1185">Reference proteome</keyword>
<feature type="transmembrane region" description="Helical" evidence="7">
    <location>
        <begin position="391"/>
        <end position="409"/>
    </location>
</feature>
<evidence type="ECO:0000313" key="9">
    <source>
        <dbReference type="EMBL" id="CAC5425420.1"/>
    </source>
</evidence>
<feature type="compositionally biased region" description="Polar residues" evidence="6">
    <location>
        <begin position="180"/>
        <end position="199"/>
    </location>
</feature>
<feature type="domain" description="SUN" evidence="8">
    <location>
        <begin position="699"/>
        <end position="859"/>
    </location>
</feature>
<evidence type="ECO:0000256" key="3">
    <source>
        <dbReference type="ARBA" id="ARBA00022989"/>
    </source>
</evidence>
<evidence type="ECO:0000256" key="4">
    <source>
        <dbReference type="ARBA" id="ARBA00023054"/>
    </source>
</evidence>
<feature type="transmembrane region" description="Helical" evidence="7">
    <location>
        <begin position="368"/>
        <end position="384"/>
    </location>
</feature>
<dbReference type="InterPro" id="IPR012919">
    <property type="entry name" value="SUN_dom"/>
</dbReference>
<keyword evidence="4" id="KW-0175">Coiled coil</keyword>
<dbReference type="GO" id="GO:0043495">
    <property type="term" value="F:protein-membrane adaptor activity"/>
    <property type="evidence" value="ECO:0007669"/>
    <property type="project" value="TreeGrafter"/>
</dbReference>
<evidence type="ECO:0000313" key="10">
    <source>
        <dbReference type="Proteomes" id="UP000507470"/>
    </source>
</evidence>
<dbReference type="GO" id="GO:0034993">
    <property type="term" value="C:meiotic nuclear membrane microtubule tethering complex"/>
    <property type="evidence" value="ECO:0007669"/>
    <property type="project" value="TreeGrafter"/>
</dbReference>
<evidence type="ECO:0000256" key="7">
    <source>
        <dbReference type="SAM" id="Phobius"/>
    </source>
</evidence>
<keyword evidence="5 7" id="KW-0472">Membrane</keyword>
<dbReference type="Proteomes" id="UP000507470">
    <property type="component" value="Unassembled WGS sequence"/>
</dbReference>
<feature type="region of interest" description="Disordered" evidence="6">
    <location>
        <begin position="180"/>
        <end position="212"/>
    </location>
</feature>
<keyword evidence="2 7" id="KW-0812">Transmembrane</keyword>
<proteinExistence type="predicted"/>
<dbReference type="PANTHER" id="PTHR12911">
    <property type="entry name" value="SAD1/UNC-84-LIKE PROTEIN-RELATED"/>
    <property type="match status" value="1"/>
</dbReference>
<keyword evidence="3 7" id="KW-1133">Transmembrane helix</keyword>
<evidence type="ECO:0000256" key="6">
    <source>
        <dbReference type="SAM" id="MobiDB-lite"/>
    </source>
</evidence>
<dbReference type="AlphaFoldDB" id="A0A6J8EY65"/>
<name>A0A6J8EY65_MYTCO</name>
<evidence type="ECO:0000256" key="2">
    <source>
        <dbReference type="ARBA" id="ARBA00022692"/>
    </source>
</evidence>
<feature type="transmembrane region" description="Helical" evidence="7">
    <location>
        <begin position="329"/>
        <end position="348"/>
    </location>
</feature>
<reference evidence="9 10" key="1">
    <citation type="submission" date="2020-06" db="EMBL/GenBank/DDBJ databases">
        <authorList>
            <person name="Li R."/>
            <person name="Bekaert M."/>
        </authorList>
    </citation>
    <scope>NUCLEOTIDE SEQUENCE [LARGE SCALE GENOMIC DNA]</scope>
    <source>
        <strain evidence="10">wild</strain>
    </source>
</reference>
<dbReference type="FunFam" id="2.60.120.260:FF:000009">
    <property type="entry name" value="SUN domain-containing protein 1 isoform X1"/>
    <property type="match status" value="1"/>
</dbReference>
<comment type="subcellular location">
    <subcellularLocation>
        <location evidence="1">Membrane</location>
    </subcellularLocation>
</comment>
<dbReference type="InterPro" id="IPR045119">
    <property type="entry name" value="SUN1-5"/>
</dbReference>
<dbReference type="EMBL" id="CACVKT020010232">
    <property type="protein sequence ID" value="CAC5425420.1"/>
    <property type="molecule type" value="Genomic_DNA"/>
</dbReference>
<dbReference type="PROSITE" id="PS51469">
    <property type="entry name" value="SUN"/>
    <property type="match status" value="1"/>
</dbReference>
<dbReference type="OrthoDB" id="342281at2759"/>
<sequence>MRSSKHGLSSKEDRTPPYSYNRSIHSKDTDFLQYDYFDFMKPTDYTYSRSPSYRRKVSSEHYQMPNMKRRQLKGAYEKMDDYSSDEEEEGEEELSYFTDEEIINTRTILENGMLLRSGHNLKNKKTLIDKMKLRRSLMSGNDYEALTSSSRRSQTLNRTNINTSTDVRSRNRRSLNTASEYNSYMGGSTSNSRGTTMELNSRGGRGHRNHSTDITTTRKTLIEEFENEDNLEKGMKETQSTKKRKKKAAVINHMYGLDSEELSESEWSLMNSASRENNSKYFVKGHQSSSDSETSVTSTVVTTVIESVSYIASPIVTPIWNRVGQPASMVLWTTVSSIFSVLHFVLWTSSGQYLYSLGKTVSNKSWNLVQYFIMHFILLDTWILKRRKTSACCLCLPLLLLLPLLFIGSRSVLPLSSESSWLSVFATSSNRVIKIADSEGSSINMGHLEDEVRRIIVQLQDNRNVLSRADVEAIVQDMLHQEVSQLRLDMSGEQNQHKAAIMSQGNEFNQKLNLINSQILDNITILQNRLSSEIQNIQSEGSTQSSAAVLNIQKLQQEISDLRSALGNVEISQAALQLQMKNCCKNESFYAMTIQTHVNTILQQLMAGKMTGIDDQDSFTKWFHTQYVSRQDLSDHLAEFGQEITKMVMLEVEKRQKTQVILGEGGLSEQVVQRIVEAALLKYSADRLALPDFALESAGGSVVSTRCSQTYHRKTAQYSILGIPLWYVSNSPRTVIQPEIYPGSCWAFQGSQGYLVIELSTVIKPTAFTLEHIPKSVTPDGKITSAPKDFIVLGLARECDTEGTLLGNYTYNEDGKPLQFFPVQTTEGVFKFIELRITSNHGNQMFTCLYRFRVHGIPAEQDKP</sequence>
<feature type="region of interest" description="Disordered" evidence="6">
    <location>
        <begin position="1"/>
        <end position="24"/>
    </location>
</feature>
<dbReference type="PANTHER" id="PTHR12911:SF8">
    <property type="entry name" value="KLAROID PROTEIN-RELATED"/>
    <property type="match status" value="1"/>
</dbReference>
<gene>
    <name evidence="9" type="ORF">MCOR_57243</name>
</gene>
<evidence type="ECO:0000259" key="8">
    <source>
        <dbReference type="PROSITE" id="PS51469"/>
    </source>
</evidence>
<dbReference type="Gene3D" id="2.60.120.260">
    <property type="entry name" value="Galactose-binding domain-like"/>
    <property type="match status" value="1"/>
</dbReference>
<organism evidence="9 10">
    <name type="scientific">Mytilus coruscus</name>
    <name type="common">Sea mussel</name>
    <dbReference type="NCBI Taxonomy" id="42192"/>
    <lineage>
        <taxon>Eukaryota</taxon>
        <taxon>Metazoa</taxon>
        <taxon>Spiralia</taxon>
        <taxon>Lophotrochozoa</taxon>
        <taxon>Mollusca</taxon>
        <taxon>Bivalvia</taxon>
        <taxon>Autobranchia</taxon>
        <taxon>Pteriomorphia</taxon>
        <taxon>Mytilida</taxon>
        <taxon>Mytiloidea</taxon>
        <taxon>Mytilidae</taxon>
        <taxon>Mytilinae</taxon>
        <taxon>Mytilus</taxon>
    </lineage>
</organism>